<dbReference type="Proteomes" id="UP000644020">
    <property type="component" value="Unassembled WGS sequence"/>
</dbReference>
<evidence type="ECO:0000313" key="2">
    <source>
        <dbReference type="EMBL" id="GHA68368.1"/>
    </source>
</evidence>
<evidence type="ECO:0000313" key="3">
    <source>
        <dbReference type="Proteomes" id="UP000644020"/>
    </source>
</evidence>
<dbReference type="AlphaFoldDB" id="A0A918SRX0"/>
<reference evidence="2" key="2">
    <citation type="submission" date="2020-09" db="EMBL/GenBank/DDBJ databases">
        <authorList>
            <person name="Sun Q."/>
            <person name="Ohkuma M."/>
        </authorList>
    </citation>
    <scope>NUCLEOTIDE SEQUENCE</scope>
    <source>
        <strain evidence="2">JCM 4518</strain>
    </source>
</reference>
<comment type="caution">
    <text evidence="2">The sequence shown here is derived from an EMBL/GenBank/DDBJ whole genome shotgun (WGS) entry which is preliminary data.</text>
</comment>
<proteinExistence type="predicted"/>
<organism evidence="2 3">
    <name type="scientific">Streptomyces termitum</name>
    <dbReference type="NCBI Taxonomy" id="67368"/>
    <lineage>
        <taxon>Bacteria</taxon>
        <taxon>Bacillati</taxon>
        <taxon>Actinomycetota</taxon>
        <taxon>Actinomycetes</taxon>
        <taxon>Kitasatosporales</taxon>
        <taxon>Streptomycetaceae</taxon>
        <taxon>Streptomyces</taxon>
    </lineage>
</organism>
<accession>A0A918SRX0</accession>
<keyword evidence="3" id="KW-1185">Reference proteome</keyword>
<gene>
    <name evidence="2" type="ORF">GCM10010305_08010</name>
</gene>
<feature type="compositionally biased region" description="Low complexity" evidence="1">
    <location>
        <begin position="23"/>
        <end position="36"/>
    </location>
</feature>
<feature type="region of interest" description="Disordered" evidence="1">
    <location>
        <begin position="1"/>
        <end position="36"/>
    </location>
</feature>
<protein>
    <submittedName>
        <fullName evidence="2">Uncharacterized protein</fullName>
    </submittedName>
</protein>
<reference evidence="2" key="1">
    <citation type="journal article" date="2014" name="Int. J. Syst. Evol. Microbiol.">
        <title>Complete genome sequence of Corynebacterium casei LMG S-19264T (=DSM 44701T), isolated from a smear-ripened cheese.</title>
        <authorList>
            <consortium name="US DOE Joint Genome Institute (JGI-PGF)"/>
            <person name="Walter F."/>
            <person name="Albersmeier A."/>
            <person name="Kalinowski J."/>
            <person name="Ruckert C."/>
        </authorList>
    </citation>
    <scope>NUCLEOTIDE SEQUENCE</scope>
    <source>
        <strain evidence="2">JCM 4518</strain>
    </source>
</reference>
<dbReference type="EMBL" id="BMUL01000002">
    <property type="protein sequence ID" value="GHA68368.1"/>
    <property type="molecule type" value="Genomic_DNA"/>
</dbReference>
<name>A0A918SRX0_9ACTN</name>
<evidence type="ECO:0000256" key="1">
    <source>
        <dbReference type="SAM" id="MobiDB-lite"/>
    </source>
</evidence>
<sequence length="267" mass="26697">MLLPYDPPVTDEELHPTEPPTSAPGTSAPPTADGPPDVGALLAVAVRNNAVWCASMCRAHGLATAEGPRAWTSPRRTPLYYPDAVSLTGDATAADVLAGIDRTAPGASVKDAYARLDLAPEGFRPLFDATWIGRPAGAPAGPAAAPAVRAGTPADLAAWALAWSGGDAAEAALFRPDLLDDPSVTVLAVPGPGGRILGGAVLSTGARATGVSNLFAADGTEPGAVWAAVLAAADPALPVVGYESGDDLAAALAAGLRPLGPLRVWLA</sequence>